<dbReference type="InterPro" id="IPR002306">
    <property type="entry name" value="Trp-tRNA-ligase"/>
</dbReference>
<dbReference type="InterPro" id="IPR024109">
    <property type="entry name" value="Trp-tRNA-ligase_bac-type"/>
</dbReference>
<dbReference type="HAMAP" id="MF_00140_B">
    <property type="entry name" value="Trp_tRNA_synth_B"/>
    <property type="match status" value="1"/>
</dbReference>
<dbReference type="InterPro" id="IPR050203">
    <property type="entry name" value="Trp-tRNA_synthetase"/>
</dbReference>
<keyword evidence="8 12" id="KW-0030">Aminoacyl-tRNA synthetase</keyword>
<keyword evidence="15" id="KW-1185">Reference proteome</keyword>
<comment type="subcellular location">
    <subcellularLocation>
        <location evidence="1">Mitochondrion matrix</location>
    </subcellularLocation>
</comment>
<evidence type="ECO:0000256" key="12">
    <source>
        <dbReference type="RuleBase" id="RU363036"/>
    </source>
</evidence>
<organism evidence="14 15">
    <name type="scientific">Multifurca ochricompacta</name>
    <dbReference type="NCBI Taxonomy" id="376703"/>
    <lineage>
        <taxon>Eukaryota</taxon>
        <taxon>Fungi</taxon>
        <taxon>Dikarya</taxon>
        <taxon>Basidiomycota</taxon>
        <taxon>Agaricomycotina</taxon>
        <taxon>Agaricomycetes</taxon>
        <taxon>Russulales</taxon>
        <taxon>Russulaceae</taxon>
        <taxon>Multifurca</taxon>
    </lineage>
</organism>
<comment type="caution">
    <text evidence="14">The sequence shown here is derived from an EMBL/GenBank/DDBJ whole genome shotgun (WGS) entry which is preliminary data.</text>
</comment>
<dbReference type="AlphaFoldDB" id="A0AAD4QPL7"/>
<dbReference type="GO" id="GO:0005759">
    <property type="term" value="C:mitochondrial matrix"/>
    <property type="evidence" value="ECO:0007669"/>
    <property type="project" value="UniProtKB-SubCell"/>
</dbReference>
<dbReference type="Gene3D" id="3.40.50.620">
    <property type="entry name" value="HUPs"/>
    <property type="match status" value="1"/>
</dbReference>
<evidence type="ECO:0000256" key="13">
    <source>
        <dbReference type="SAM" id="MobiDB-lite"/>
    </source>
</evidence>
<dbReference type="GO" id="GO:0070183">
    <property type="term" value="P:mitochondrial tryptophanyl-tRNA aminoacylation"/>
    <property type="evidence" value="ECO:0007669"/>
    <property type="project" value="TreeGrafter"/>
</dbReference>
<gene>
    <name evidence="14" type="ORF">B0F90DRAFT_1710178</name>
</gene>
<dbReference type="PRINTS" id="PR01039">
    <property type="entry name" value="TRNASYNTHTRP"/>
</dbReference>
<dbReference type="CDD" id="cd00806">
    <property type="entry name" value="TrpRS_core"/>
    <property type="match status" value="1"/>
</dbReference>
<evidence type="ECO:0000256" key="6">
    <source>
        <dbReference type="ARBA" id="ARBA00022840"/>
    </source>
</evidence>
<feature type="region of interest" description="Disordered" evidence="13">
    <location>
        <begin position="25"/>
        <end position="49"/>
    </location>
</feature>
<evidence type="ECO:0000256" key="3">
    <source>
        <dbReference type="ARBA" id="ARBA00013161"/>
    </source>
</evidence>
<dbReference type="Pfam" id="PF00579">
    <property type="entry name" value="tRNA-synt_1b"/>
    <property type="match status" value="1"/>
</dbReference>
<keyword evidence="5 12" id="KW-0547">Nucleotide-binding</keyword>
<dbReference type="InterPro" id="IPR002305">
    <property type="entry name" value="aa-tRNA-synth_Ic"/>
</dbReference>
<dbReference type="GO" id="GO:0005524">
    <property type="term" value="F:ATP binding"/>
    <property type="evidence" value="ECO:0007669"/>
    <property type="project" value="UniProtKB-KW"/>
</dbReference>
<evidence type="ECO:0000256" key="8">
    <source>
        <dbReference type="ARBA" id="ARBA00023146"/>
    </source>
</evidence>
<evidence type="ECO:0000256" key="9">
    <source>
        <dbReference type="ARBA" id="ARBA00030268"/>
    </source>
</evidence>
<evidence type="ECO:0000256" key="2">
    <source>
        <dbReference type="ARBA" id="ARBA00005594"/>
    </source>
</evidence>
<protein>
    <recommendedName>
        <fullName evidence="11">Tryptophan--tRNA ligase, mitochondrial</fullName>
        <ecNumber evidence="3">6.1.1.2</ecNumber>
    </recommendedName>
    <alternativeName>
        <fullName evidence="9">Tryptophanyl-tRNA synthetase</fullName>
    </alternativeName>
</protein>
<proteinExistence type="inferred from homology"/>
<evidence type="ECO:0000256" key="11">
    <source>
        <dbReference type="ARBA" id="ARBA00069760"/>
    </source>
</evidence>
<evidence type="ECO:0000256" key="5">
    <source>
        <dbReference type="ARBA" id="ARBA00022741"/>
    </source>
</evidence>
<evidence type="ECO:0000256" key="7">
    <source>
        <dbReference type="ARBA" id="ARBA00022917"/>
    </source>
</evidence>
<evidence type="ECO:0000256" key="4">
    <source>
        <dbReference type="ARBA" id="ARBA00022598"/>
    </source>
</evidence>
<evidence type="ECO:0000256" key="1">
    <source>
        <dbReference type="ARBA" id="ARBA00004305"/>
    </source>
</evidence>
<dbReference type="Gene3D" id="1.10.240.10">
    <property type="entry name" value="Tyrosyl-Transfer RNA Synthetase"/>
    <property type="match status" value="1"/>
</dbReference>
<dbReference type="EC" id="6.1.1.2" evidence="3"/>
<evidence type="ECO:0000313" key="14">
    <source>
        <dbReference type="EMBL" id="KAI0303330.1"/>
    </source>
</evidence>
<keyword evidence="7 12" id="KW-0648">Protein biosynthesis</keyword>
<dbReference type="NCBIfam" id="TIGR00233">
    <property type="entry name" value="trpS"/>
    <property type="match status" value="1"/>
</dbReference>
<dbReference type="PANTHER" id="PTHR43766:SF1">
    <property type="entry name" value="TRYPTOPHAN--TRNA LIGASE, MITOCHONDRIAL"/>
    <property type="match status" value="1"/>
</dbReference>
<keyword evidence="4 12" id="KW-0436">Ligase</keyword>
<reference evidence="14" key="1">
    <citation type="journal article" date="2022" name="New Phytol.">
        <title>Evolutionary transition to the ectomycorrhizal habit in the genomes of a hyperdiverse lineage of mushroom-forming fungi.</title>
        <authorList>
            <person name="Looney B."/>
            <person name="Miyauchi S."/>
            <person name="Morin E."/>
            <person name="Drula E."/>
            <person name="Courty P.E."/>
            <person name="Kohler A."/>
            <person name="Kuo A."/>
            <person name="LaButti K."/>
            <person name="Pangilinan J."/>
            <person name="Lipzen A."/>
            <person name="Riley R."/>
            <person name="Andreopoulos W."/>
            <person name="He G."/>
            <person name="Johnson J."/>
            <person name="Nolan M."/>
            <person name="Tritt A."/>
            <person name="Barry K.W."/>
            <person name="Grigoriev I.V."/>
            <person name="Nagy L.G."/>
            <person name="Hibbett D."/>
            <person name="Henrissat B."/>
            <person name="Matheny P.B."/>
            <person name="Labbe J."/>
            <person name="Martin F.M."/>
        </authorList>
    </citation>
    <scope>NUCLEOTIDE SEQUENCE</scope>
    <source>
        <strain evidence="14">BPL690</strain>
    </source>
</reference>
<dbReference type="FunFam" id="3.40.50.620:FF:000082">
    <property type="entry name" value="MSW1p Mitochondrial tryptophanyl-tRNA synthetase"/>
    <property type="match status" value="1"/>
</dbReference>
<evidence type="ECO:0000313" key="15">
    <source>
        <dbReference type="Proteomes" id="UP001203297"/>
    </source>
</evidence>
<accession>A0AAD4QPL7</accession>
<comment type="catalytic activity">
    <reaction evidence="10">
        <text>tRNA(Trp) + L-tryptophan + ATP = L-tryptophyl-tRNA(Trp) + AMP + diphosphate + H(+)</text>
        <dbReference type="Rhea" id="RHEA:24080"/>
        <dbReference type="Rhea" id="RHEA-COMP:9671"/>
        <dbReference type="Rhea" id="RHEA-COMP:9705"/>
        <dbReference type="ChEBI" id="CHEBI:15378"/>
        <dbReference type="ChEBI" id="CHEBI:30616"/>
        <dbReference type="ChEBI" id="CHEBI:33019"/>
        <dbReference type="ChEBI" id="CHEBI:57912"/>
        <dbReference type="ChEBI" id="CHEBI:78442"/>
        <dbReference type="ChEBI" id="CHEBI:78535"/>
        <dbReference type="ChEBI" id="CHEBI:456215"/>
        <dbReference type="EC" id="6.1.1.2"/>
    </reaction>
</comment>
<dbReference type="GO" id="GO:0004830">
    <property type="term" value="F:tryptophan-tRNA ligase activity"/>
    <property type="evidence" value="ECO:0007669"/>
    <property type="project" value="UniProtKB-EC"/>
</dbReference>
<evidence type="ECO:0000256" key="10">
    <source>
        <dbReference type="ARBA" id="ARBA00049929"/>
    </source>
</evidence>
<dbReference type="PROSITE" id="PS00178">
    <property type="entry name" value="AA_TRNA_LIGASE_I"/>
    <property type="match status" value="1"/>
</dbReference>
<dbReference type="PANTHER" id="PTHR43766">
    <property type="entry name" value="TRYPTOPHAN--TRNA LIGASE, MITOCHONDRIAL"/>
    <property type="match status" value="1"/>
</dbReference>
<keyword evidence="6 12" id="KW-0067">ATP-binding</keyword>
<dbReference type="FunFam" id="1.10.240.10:FF:000002">
    <property type="entry name" value="Tryptophan--tRNA ligase"/>
    <property type="match status" value="1"/>
</dbReference>
<dbReference type="InterPro" id="IPR014729">
    <property type="entry name" value="Rossmann-like_a/b/a_fold"/>
</dbReference>
<name>A0AAD4QPL7_9AGAM</name>
<sequence>MILKSPMRRVQLPFRFVTIQSSARTSYSSGTRTTSNPGRPLTRPVSTRSDSSRIIFSGIQPTGIPHLGNYFGALVNWVKLQDAAAPHDKLLFSVVGWHALTLPQDPKALFEARTTMIALLLASGIDHRRSIVFHQDEVQNHTELAWILSCITPIGKLKRMTTWKSRLAVSRNANDESEVDDSLLNAGLFTYPILQAADILAYRATHVPVGEDQQQHLELTRDLAETFNRTYPSPTPLFKLPELMLTPSKRILSLRDSTVKMSKSAADPNSRILLTDSYETIAKRVRSAVTDSISGITFDPVERPGTSNLLMILSACTGETPAALAERYANSNHGALKKDVVEAVEEALRKPRAEFSRLCGEKAFLEQVARDGAQKAQEQSNETLKEVRMRVGLDYQP</sequence>
<feature type="compositionally biased region" description="Low complexity" evidence="13">
    <location>
        <begin position="25"/>
        <end position="35"/>
    </location>
</feature>
<dbReference type="InterPro" id="IPR001412">
    <property type="entry name" value="aa-tRNA-synth_I_CS"/>
</dbReference>
<dbReference type="SUPFAM" id="SSF52374">
    <property type="entry name" value="Nucleotidylyl transferase"/>
    <property type="match status" value="1"/>
</dbReference>
<dbReference type="Proteomes" id="UP001203297">
    <property type="component" value="Unassembled WGS sequence"/>
</dbReference>
<dbReference type="EMBL" id="WTXG01000009">
    <property type="protein sequence ID" value="KAI0303330.1"/>
    <property type="molecule type" value="Genomic_DNA"/>
</dbReference>
<comment type="similarity">
    <text evidence="2 12">Belongs to the class-I aminoacyl-tRNA synthetase family.</text>
</comment>